<dbReference type="OrthoDB" id="5150166at2759"/>
<evidence type="ECO:0000259" key="2">
    <source>
        <dbReference type="Pfam" id="PF20938"/>
    </source>
</evidence>
<dbReference type="Pfam" id="PF10022">
    <property type="entry name" value="DUF2264"/>
    <property type="match status" value="1"/>
</dbReference>
<accession>B5RTD6</accession>
<evidence type="ECO:0000313" key="3">
    <source>
        <dbReference type="EMBL" id="CAR65598.1"/>
    </source>
</evidence>
<dbReference type="InterPro" id="IPR049237">
    <property type="entry name" value="DUF2264_C"/>
</dbReference>
<evidence type="ECO:0000313" key="4">
    <source>
        <dbReference type="Proteomes" id="UP000000599"/>
    </source>
</evidence>
<dbReference type="PIRSF" id="PIRSF014753">
    <property type="entry name" value="UCP014753"/>
    <property type="match status" value="1"/>
</dbReference>
<gene>
    <name evidence="3" type="ordered locus">DEHA2C17754g</name>
</gene>
<proteinExistence type="predicted"/>
<protein>
    <submittedName>
        <fullName evidence="3">DEHA2C17754p</fullName>
    </submittedName>
</protein>
<dbReference type="Pfam" id="PF20938">
    <property type="entry name" value="DUF2264_C"/>
    <property type="match status" value="1"/>
</dbReference>
<dbReference type="AlphaFoldDB" id="B5RTD6"/>
<feature type="domain" description="DUF2264" evidence="1">
    <location>
        <begin position="18"/>
        <end position="365"/>
    </location>
</feature>
<dbReference type="VEuPathDB" id="FungiDB:DEHA2C17754g"/>
<dbReference type="InterPro" id="IPR016624">
    <property type="entry name" value="UCP014753"/>
</dbReference>
<dbReference type="PANTHER" id="PTHR35339">
    <property type="entry name" value="LINALOOL DEHYDRATASE_ISOMERASE DOMAIN-CONTAINING PROTEIN"/>
    <property type="match status" value="1"/>
</dbReference>
<evidence type="ECO:0000259" key="1">
    <source>
        <dbReference type="Pfam" id="PF10022"/>
    </source>
</evidence>
<dbReference type="InParanoid" id="B5RTD6"/>
<reference evidence="3 4" key="1">
    <citation type="journal article" date="2004" name="Nature">
        <title>Genome evolution in yeasts.</title>
        <authorList>
            <consortium name="Genolevures"/>
            <person name="Dujon B."/>
            <person name="Sherman D."/>
            <person name="Fischer G."/>
            <person name="Durrens P."/>
            <person name="Casaregola S."/>
            <person name="Lafontaine I."/>
            <person name="de Montigny J."/>
            <person name="Marck C."/>
            <person name="Neuveglise C."/>
            <person name="Talla E."/>
            <person name="Goffard N."/>
            <person name="Frangeul L."/>
            <person name="Aigle M."/>
            <person name="Anthouard V."/>
            <person name="Babour A."/>
            <person name="Barbe V."/>
            <person name="Barnay S."/>
            <person name="Blanchin S."/>
            <person name="Beckerich J.M."/>
            <person name="Beyne E."/>
            <person name="Bleykasten C."/>
            <person name="Boisrame A."/>
            <person name="Boyer J."/>
            <person name="Cattolico L."/>
            <person name="Confanioleri F."/>
            <person name="de Daruvar A."/>
            <person name="Despons L."/>
            <person name="Fabre E."/>
            <person name="Fairhead C."/>
            <person name="Ferry-Dumazet H."/>
            <person name="Groppi A."/>
            <person name="Hantraye F."/>
            <person name="Hennequin C."/>
            <person name="Jauniaux N."/>
            <person name="Joyet P."/>
            <person name="Kachouri R."/>
            <person name="Kerrest A."/>
            <person name="Koszul R."/>
            <person name="Lemaire M."/>
            <person name="Lesur I."/>
            <person name="Ma L."/>
            <person name="Muller H."/>
            <person name="Nicaud J.M."/>
            <person name="Nikolski M."/>
            <person name="Oztas S."/>
            <person name="Ozier-Kalogeropoulos O."/>
            <person name="Pellenz S."/>
            <person name="Potier S."/>
            <person name="Richard G.F."/>
            <person name="Straub M.L."/>
            <person name="Suleau A."/>
            <person name="Swennene D."/>
            <person name="Tekaia F."/>
            <person name="Wesolowski-Louvel M."/>
            <person name="Westhof E."/>
            <person name="Wirth B."/>
            <person name="Zeniou-Meyer M."/>
            <person name="Zivanovic I."/>
            <person name="Bolotin-Fukuhara M."/>
            <person name="Thierry A."/>
            <person name="Bouchier C."/>
            <person name="Caudron B."/>
            <person name="Scarpelli C."/>
            <person name="Gaillardin C."/>
            <person name="Weissenbach J."/>
            <person name="Wincker P."/>
            <person name="Souciet J.L."/>
        </authorList>
    </citation>
    <scope>NUCLEOTIDE SEQUENCE [LARGE SCALE GENOMIC DNA]</scope>
    <source>
        <strain evidence="4">ATCC 36239 / CBS 767 / BCRC 21394 / JCM 1990 / NBRC 0083 / IGC 2968</strain>
    </source>
</reference>
<dbReference type="KEGG" id="dha:DEHA2C17754g"/>
<feature type="domain" description="DUF2264" evidence="2">
    <location>
        <begin position="371"/>
        <end position="600"/>
    </location>
</feature>
<keyword evidence="4" id="KW-1185">Reference proteome</keyword>
<sequence length="645" mass="73836">MNRNSTNFNAWANNPLKTRKDVVQALEQQVEPLIPAFTEDAARVSLADTSALFSMESAELEGFARPLWGIVPFVYGGGEFKHWEVFRRGLSNGTNPSHPEFWKDANDIDQHLVELAAIGFALCLVPEHIWNPLTKEAKDNVSRFLLKAREKEFPHCNWKFFRIMIDLGLDKVGVTFDKSFTKAYMEDLDVMYIDEGWYGDGANNRIDYYNPFALHFYGMIYAFVMQERDPGRSKKYKDRALLFAKQFIHWFSDDGACIPFGRSCTYRFAVDGFWGMLACVIKADEEPIIPWGVLKGIYLRNLRWWSKQPVSFFKTNILSVGFSYPNQFMCESYNSPQSPYWSLKAFTSLILPDSHPFWSAKEEPLVLDSASLRVPGMLISHNKGNTVALVSGPYSTFLRHHAEKYSKFAYSSRYGFNVENNLKDFSTASLDNMIGFSYTGRDFFFRESSKSWIFEDGLYSEWSPSGANDIEVKTWILQKENYHIRVHRVYNNSSLDVNTREGGFAVSTMHENQIEQKKSLTPKPIARLTTSKDTTLVVNLLDERKPRICKSEPNSNIISSKVVLPQLEGKIGARSSAQFACAIYAQPKDRSFDLDHWQGNIELPSVEELESLKSSAERVKCNVAGKSDEIMTQQMTKLMSKFEDN</sequence>
<dbReference type="GeneID" id="8998414"/>
<dbReference type="EMBL" id="CR382135">
    <property type="protein sequence ID" value="CAR65598.1"/>
    <property type="molecule type" value="Genomic_DNA"/>
</dbReference>
<dbReference type="HOGENOM" id="CLU_028269_1_0_1"/>
<dbReference type="RefSeq" id="XP_002770235.1">
    <property type="nucleotide sequence ID" value="XM_002770189.1"/>
</dbReference>
<dbReference type="PANTHER" id="PTHR35339:SF4">
    <property type="entry name" value="LINALOOL DEHYDRATASE_ISOMERASE DOMAIN-CONTAINING PROTEIN"/>
    <property type="match status" value="1"/>
</dbReference>
<dbReference type="InterPro" id="IPR049349">
    <property type="entry name" value="DUF2264_N"/>
</dbReference>
<dbReference type="Proteomes" id="UP000000599">
    <property type="component" value="Chromosome C"/>
</dbReference>
<organism evidence="3 4">
    <name type="scientific">Debaryomyces hansenii (strain ATCC 36239 / CBS 767 / BCRC 21394 / JCM 1990 / NBRC 0083 / IGC 2968)</name>
    <name type="common">Yeast</name>
    <name type="synonym">Torulaspora hansenii</name>
    <dbReference type="NCBI Taxonomy" id="284592"/>
    <lineage>
        <taxon>Eukaryota</taxon>
        <taxon>Fungi</taxon>
        <taxon>Dikarya</taxon>
        <taxon>Ascomycota</taxon>
        <taxon>Saccharomycotina</taxon>
        <taxon>Pichiomycetes</taxon>
        <taxon>Debaryomycetaceae</taxon>
        <taxon>Debaryomyces</taxon>
    </lineage>
</organism>
<dbReference type="eggNOG" id="ENOG502QU9P">
    <property type="taxonomic scope" value="Eukaryota"/>
</dbReference>
<name>B5RTD6_DEBHA</name>